<dbReference type="Gene3D" id="1.10.10.60">
    <property type="entry name" value="Homeodomain-like"/>
    <property type="match status" value="1"/>
</dbReference>
<accession>A0A285NDE3</accession>
<dbReference type="InterPro" id="IPR018062">
    <property type="entry name" value="HTH_AraC-typ_CS"/>
</dbReference>
<keyword evidence="1" id="KW-0805">Transcription regulation</keyword>
<gene>
    <name evidence="5" type="ORF">SAMN06265368_0603</name>
</gene>
<dbReference type="InterPro" id="IPR032783">
    <property type="entry name" value="AraC_lig"/>
</dbReference>
<dbReference type="InterPro" id="IPR018060">
    <property type="entry name" value="HTH_AraC"/>
</dbReference>
<evidence type="ECO:0000256" key="3">
    <source>
        <dbReference type="ARBA" id="ARBA00023163"/>
    </source>
</evidence>
<feature type="domain" description="HTH araC/xylS-type" evidence="4">
    <location>
        <begin position="165"/>
        <end position="262"/>
    </location>
</feature>
<dbReference type="Pfam" id="PF12852">
    <property type="entry name" value="Cupin_6"/>
    <property type="match status" value="1"/>
</dbReference>
<keyword evidence="2" id="KW-0238">DNA-binding</keyword>
<name>A0A285NDE3_9HYPH</name>
<dbReference type="InterPro" id="IPR050204">
    <property type="entry name" value="AraC_XylS_family_regulators"/>
</dbReference>
<dbReference type="PROSITE" id="PS01124">
    <property type="entry name" value="HTH_ARAC_FAMILY_2"/>
    <property type="match status" value="1"/>
</dbReference>
<evidence type="ECO:0000256" key="1">
    <source>
        <dbReference type="ARBA" id="ARBA00023015"/>
    </source>
</evidence>
<dbReference type="PROSITE" id="PS00041">
    <property type="entry name" value="HTH_ARAC_FAMILY_1"/>
    <property type="match status" value="1"/>
</dbReference>
<keyword evidence="6" id="KW-1185">Reference proteome</keyword>
<evidence type="ECO:0000256" key="2">
    <source>
        <dbReference type="ARBA" id="ARBA00023125"/>
    </source>
</evidence>
<dbReference type="Pfam" id="PF12833">
    <property type="entry name" value="HTH_18"/>
    <property type="match status" value="1"/>
</dbReference>
<evidence type="ECO:0000313" key="5">
    <source>
        <dbReference type="EMBL" id="SNZ06977.1"/>
    </source>
</evidence>
<evidence type="ECO:0000259" key="4">
    <source>
        <dbReference type="PROSITE" id="PS01124"/>
    </source>
</evidence>
<dbReference type="Proteomes" id="UP000219439">
    <property type="component" value="Unassembled WGS sequence"/>
</dbReference>
<dbReference type="GO" id="GO:0043565">
    <property type="term" value="F:sequence-specific DNA binding"/>
    <property type="evidence" value="ECO:0007669"/>
    <property type="project" value="InterPro"/>
</dbReference>
<dbReference type="PANTHER" id="PTHR46796">
    <property type="entry name" value="HTH-TYPE TRANSCRIPTIONAL ACTIVATOR RHAS-RELATED"/>
    <property type="match status" value="1"/>
</dbReference>
<dbReference type="GO" id="GO:0003700">
    <property type="term" value="F:DNA-binding transcription factor activity"/>
    <property type="evidence" value="ECO:0007669"/>
    <property type="project" value="InterPro"/>
</dbReference>
<dbReference type="SUPFAM" id="SSF46689">
    <property type="entry name" value="Homeodomain-like"/>
    <property type="match status" value="2"/>
</dbReference>
<organism evidence="5 6">
    <name type="scientific">Cohaesibacter gelatinilyticus</name>
    <dbReference type="NCBI Taxonomy" id="372072"/>
    <lineage>
        <taxon>Bacteria</taxon>
        <taxon>Pseudomonadati</taxon>
        <taxon>Pseudomonadota</taxon>
        <taxon>Alphaproteobacteria</taxon>
        <taxon>Hyphomicrobiales</taxon>
        <taxon>Cohaesibacteraceae</taxon>
    </lineage>
</organism>
<dbReference type="PANTHER" id="PTHR46796:SF7">
    <property type="entry name" value="ARAC FAMILY TRANSCRIPTIONAL REGULATOR"/>
    <property type="match status" value="1"/>
</dbReference>
<dbReference type="EMBL" id="OBEL01000001">
    <property type="protein sequence ID" value="SNZ06977.1"/>
    <property type="molecule type" value="Genomic_DNA"/>
</dbReference>
<dbReference type="SMART" id="SM00342">
    <property type="entry name" value="HTH_ARAC"/>
    <property type="match status" value="1"/>
</dbReference>
<evidence type="ECO:0000313" key="6">
    <source>
        <dbReference type="Proteomes" id="UP000219439"/>
    </source>
</evidence>
<dbReference type="AlphaFoldDB" id="A0A285NDE3"/>
<keyword evidence="3" id="KW-0804">Transcription</keyword>
<reference evidence="5 6" key="1">
    <citation type="submission" date="2017-09" db="EMBL/GenBank/DDBJ databases">
        <authorList>
            <person name="Ehlers B."/>
            <person name="Leendertz F.H."/>
        </authorList>
    </citation>
    <scope>NUCLEOTIDE SEQUENCE [LARGE SCALE GENOMIC DNA]</scope>
    <source>
        <strain evidence="5 6">DSM 18289</strain>
    </source>
</reference>
<sequence length="262" mass="29404">MYQTYDTEKSEYSYLKSKMMHPDRLTTLISQFEITAKRLPIHEGSNLALRQVDGKLERLYLVFNSKSSLDFTGAEFVNLHFDLGGNDNPLVQALPPVIEVNLTNEKAIASITQLILAESATHRCGGDIVLNRLCELLFVNILRHHIETHGAQTGMFAGLAHPKLCHAVVAMHDNPGERWQIDDLMRLAGMSRSQFMAEFQSIVGKTPIAYLKQWRMVLARNEVLKGTRVNEIARRFGYSNGDAFCRAFAATFGSAPTKYVNG</sequence>
<protein>
    <submittedName>
        <fullName evidence="5">Transcriptional regulator, AraC family</fullName>
    </submittedName>
</protein>
<proteinExistence type="predicted"/>
<dbReference type="InterPro" id="IPR009057">
    <property type="entry name" value="Homeodomain-like_sf"/>
</dbReference>